<keyword evidence="5" id="KW-0418">Kinase</keyword>
<dbReference type="PROSITE" id="PS00109">
    <property type="entry name" value="PROTEIN_KINASE_TYR"/>
    <property type="match status" value="1"/>
</dbReference>
<name>A0AA36D5Q5_9BILA</name>
<feature type="region of interest" description="Disordered" evidence="8">
    <location>
        <begin position="666"/>
        <end position="687"/>
    </location>
</feature>
<dbReference type="GO" id="GO:0005634">
    <property type="term" value="C:nucleus"/>
    <property type="evidence" value="ECO:0007669"/>
    <property type="project" value="TreeGrafter"/>
</dbReference>
<dbReference type="InterPro" id="IPR046437">
    <property type="entry name" value="Ser_Thr-PK_POLO_box_1_sf"/>
</dbReference>
<dbReference type="GO" id="GO:0004674">
    <property type="term" value="F:protein serine/threonine kinase activity"/>
    <property type="evidence" value="ECO:0007669"/>
    <property type="project" value="UniProtKB-KW"/>
</dbReference>
<keyword evidence="7" id="KW-0963">Cytoplasm</keyword>
<dbReference type="EMBL" id="CATQJA010002663">
    <property type="protein sequence ID" value="CAJ0581587.1"/>
    <property type="molecule type" value="Genomic_DNA"/>
</dbReference>
<sequence>MNRKDTGALFHIDRSKPCHQGAGELGHRPMPESSVSEEDFEIEREPFGRGGFGRIYRALRKRDGETVAIKVLDLKDPKSHRISDEVYALQNLHSPSIVTFHGWYYKGQEIFLVMDYCKHGSLSQYMRARAQPMHDYAAFHVLRQLVSGIRYLHMMKVIHRDLSAGNVLIAQITAADCYEKLLIKLCDFGLSYSRDRKGVDPKTILGTPGYMAPDVVMGRGGYDEGVDVYSMGCLFYFMLTNRSPPTVGRITDEMLRRVTSRAARGLIMDMTDDGDQRIKLKEIQSSDFYKDCQTALGGGLSSRLRWGLRLGAWDVARTAQNGGNGLKSESDMSARMGDPEMPKSDPGHEGVFTRETNQHGAPYPAITTGKRRRYETFRYILSTVLETVIQRVPREPLRSANAVPRRPSGSMPPPRRATASNPCSAFPSASQRVVSVQRTRETGWPIDLERLDGERKLSVKARYIVRGTHLIREAFSVDRITRVMVIALSKTPPINQRVWFYKPGSPTLRIPTLAEDVARVDAESKREFRSFEELAGEDLADYTAAWQALDVMRGSVAKVLCPHPVDFPEGRAEVMENGDRWIRLSNGAEEQNFRALFQDLETIAVQTVHKCGRFPVTIGSLCKRPSCKLCPTRPAPAPERRIAGAAAVPPPPSGTIPRSVSVARSAPAMSRAQSSMASADARAAPPAPARPMLRDLQNMPSPQMASRRVNANGRDIVEITWGQQILRRSSTPAKDLFVYKNGVTDLRFRYPQDKHMMTPDMARMMQQLQALE</sequence>
<evidence type="ECO:0000313" key="10">
    <source>
        <dbReference type="EMBL" id="CAJ0581587.1"/>
    </source>
</evidence>
<gene>
    <name evidence="10" type="ORF">MSPICULIGERA_LOCUS19744</name>
</gene>
<accession>A0AA36D5Q5</accession>
<evidence type="ECO:0000256" key="2">
    <source>
        <dbReference type="ARBA" id="ARBA00022527"/>
    </source>
</evidence>
<evidence type="ECO:0000256" key="5">
    <source>
        <dbReference type="ARBA" id="ARBA00022777"/>
    </source>
</evidence>
<dbReference type="Gene3D" id="3.30.1120.120">
    <property type="match status" value="1"/>
</dbReference>
<feature type="compositionally biased region" description="Low complexity" evidence="8">
    <location>
        <begin position="666"/>
        <end position="684"/>
    </location>
</feature>
<comment type="caution">
    <text evidence="10">The sequence shown here is derived from an EMBL/GenBank/DDBJ whole genome shotgun (WGS) entry which is preliminary data.</text>
</comment>
<dbReference type="SUPFAM" id="SSF56112">
    <property type="entry name" value="Protein kinase-like (PK-like)"/>
    <property type="match status" value="1"/>
</dbReference>
<evidence type="ECO:0000256" key="7">
    <source>
        <dbReference type="ARBA" id="ARBA00023212"/>
    </source>
</evidence>
<dbReference type="InterPro" id="IPR000719">
    <property type="entry name" value="Prot_kinase_dom"/>
</dbReference>
<evidence type="ECO:0000256" key="8">
    <source>
        <dbReference type="SAM" id="MobiDB-lite"/>
    </source>
</evidence>
<evidence type="ECO:0000256" key="6">
    <source>
        <dbReference type="ARBA" id="ARBA00022840"/>
    </source>
</evidence>
<dbReference type="Gene3D" id="1.10.510.10">
    <property type="entry name" value="Transferase(Phosphotransferase) domain 1"/>
    <property type="match status" value="1"/>
</dbReference>
<keyword evidence="6" id="KW-0067">ATP-binding</keyword>
<evidence type="ECO:0000256" key="3">
    <source>
        <dbReference type="ARBA" id="ARBA00022679"/>
    </source>
</evidence>
<keyword evidence="11" id="KW-1185">Reference proteome</keyword>
<dbReference type="InterPro" id="IPR011009">
    <property type="entry name" value="Kinase-like_dom_sf"/>
</dbReference>
<feature type="region of interest" description="Disordered" evidence="8">
    <location>
        <begin position="319"/>
        <end position="347"/>
    </location>
</feature>
<dbReference type="GO" id="GO:0005814">
    <property type="term" value="C:centriole"/>
    <property type="evidence" value="ECO:0007669"/>
    <property type="project" value="UniProtKB-SubCell"/>
</dbReference>
<dbReference type="PROSITE" id="PS50011">
    <property type="entry name" value="PROTEIN_KINASE_DOM"/>
    <property type="match status" value="1"/>
</dbReference>
<evidence type="ECO:0000256" key="4">
    <source>
        <dbReference type="ARBA" id="ARBA00022741"/>
    </source>
</evidence>
<evidence type="ECO:0000313" key="11">
    <source>
        <dbReference type="Proteomes" id="UP001177023"/>
    </source>
</evidence>
<dbReference type="AlphaFoldDB" id="A0AA36D5Q5"/>
<feature type="compositionally biased region" description="Basic and acidic residues" evidence="8">
    <location>
        <begin position="328"/>
        <end position="347"/>
    </location>
</feature>
<dbReference type="CDD" id="cd00180">
    <property type="entry name" value="PKc"/>
    <property type="match status" value="1"/>
</dbReference>
<protein>
    <recommendedName>
        <fullName evidence="9">Protein kinase domain-containing protein</fullName>
    </recommendedName>
</protein>
<dbReference type="Pfam" id="PF00069">
    <property type="entry name" value="Pkinase"/>
    <property type="match status" value="1"/>
</dbReference>
<feature type="region of interest" description="Disordered" evidence="8">
    <location>
        <begin position="399"/>
        <end position="426"/>
    </location>
</feature>
<comment type="subcellular location">
    <subcellularLocation>
        <location evidence="1">Cytoplasm</location>
        <location evidence="1">Cytoskeleton</location>
        <location evidence="1">Microtubule organizing center</location>
        <location evidence="1">Centrosome</location>
        <location evidence="1">Centriole</location>
    </subcellularLocation>
</comment>
<evidence type="ECO:0000259" key="9">
    <source>
        <dbReference type="PROSITE" id="PS50011"/>
    </source>
</evidence>
<keyword evidence="7" id="KW-0206">Cytoskeleton</keyword>
<feature type="domain" description="Protein kinase" evidence="9">
    <location>
        <begin position="41"/>
        <end position="289"/>
    </location>
</feature>
<dbReference type="Proteomes" id="UP001177023">
    <property type="component" value="Unassembled WGS sequence"/>
</dbReference>
<evidence type="ECO:0000256" key="1">
    <source>
        <dbReference type="ARBA" id="ARBA00004114"/>
    </source>
</evidence>
<dbReference type="GO" id="GO:0005524">
    <property type="term" value="F:ATP binding"/>
    <property type="evidence" value="ECO:0007669"/>
    <property type="project" value="UniProtKB-KW"/>
</dbReference>
<keyword evidence="3" id="KW-0808">Transferase</keyword>
<dbReference type="InterPro" id="IPR008266">
    <property type="entry name" value="Tyr_kinase_AS"/>
</dbReference>
<dbReference type="PANTHER" id="PTHR24345:SF91">
    <property type="entry name" value="SERINE_THREONINE-PROTEIN KINASE PLK4"/>
    <property type="match status" value="1"/>
</dbReference>
<dbReference type="PANTHER" id="PTHR24345">
    <property type="entry name" value="SERINE/THREONINE-PROTEIN KINASE PLK"/>
    <property type="match status" value="1"/>
</dbReference>
<keyword evidence="2" id="KW-0723">Serine/threonine-protein kinase</keyword>
<feature type="non-terminal residue" evidence="10">
    <location>
        <position position="1"/>
    </location>
</feature>
<keyword evidence="4" id="KW-0547">Nucleotide-binding</keyword>
<organism evidence="10 11">
    <name type="scientific">Mesorhabditis spiculigera</name>
    <dbReference type="NCBI Taxonomy" id="96644"/>
    <lineage>
        <taxon>Eukaryota</taxon>
        <taxon>Metazoa</taxon>
        <taxon>Ecdysozoa</taxon>
        <taxon>Nematoda</taxon>
        <taxon>Chromadorea</taxon>
        <taxon>Rhabditida</taxon>
        <taxon>Rhabditina</taxon>
        <taxon>Rhabditomorpha</taxon>
        <taxon>Rhabditoidea</taxon>
        <taxon>Rhabditidae</taxon>
        <taxon>Mesorhabditinae</taxon>
        <taxon>Mesorhabditis</taxon>
    </lineage>
</organism>
<proteinExistence type="predicted"/>
<reference evidence="10" key="1">
    <citation type="submission" date="2023-06" db="EMBL/GenBank/DDBJ databases">
        <authorList>
            <person name="Delattre M."/>
        </authorList>
    </citation>
    <scope>NUCLEOTIDE SEQUENCE</scope>
    <source>
        <strain evidence="10">AF72</strain>
    </source>
</reference>